<feature type="region of interest" description="Disordered" evidence="1">
    <location>
        <begin position="85"/>
        <end position="107"/>
    </location>
</feature>
<dbReference type="Proteomes" id="UP000284706">
    <property type="component" value="Unassembled WGS sequence"/>
</dbReference>
<proteinExistence type="predicted"/>
<feature type="compositionally biased region" description="Polar residues" evidence="1">
    <location>
        <begin position="31"/>
        <end position="44"/>
    </location>
</feature>
<keyword evidence="3" id="KW-1185">Reference proteome</keyword>
<organism evidence="2 3">
    <name type="scientific">Gymnopilus dilepis</name>
    <dbReference type="NCBI Taxonomy" id="231916"/>
    <lineage>
        <taxon>Eukaryota</taxon>
        <taxon>Fungi</taxon>
        <taxon>Dikarya</taxon>
        <taxon>Basidiomycota</taxon>
        <taxon>Agaricomycotina</taxon>
        <taxon>Agaricomycetes</taxon>
        <taxon>Agaricomycetidae</taxon>
        <taxon>Agaricales</taxon>
        <taxon>Agaricineae</taxon>
        <taxon>Hymenogastraceae</taxon>
        <taxon>Gymnopilus</taxon>
    </lineage>
</organism>
<accession>A0A409WCZ2</accession>
<gene>
    <name evidence="2" type="ORF">CVT26_008990</name>
</gene>
<dbReference type="AlphaFoldDB" id="A0A409WCZ2"/>
<dbReference type="EMBL" id="NHYE01005173">
    <property type="protein sequence ID" value="PPQ76320.1"/>
    <property type="molecule type" value="Genomic_DNA"/>
</dbReference>
<reference evidence="2 3" key="1">
    <citation type="journal article" date="2018" name="Evol. Lett.">
        <title>Horizontal gene cluster transfer increased hallucinogenic mushroom diversity.</title>
        <authorList>
            <person name="Reynolds H.T."/>
            <person name="Vijayakumar V."/>
            <person name="Gluck-Thaler E."/>
            <person name="Korotkin H.B."/>
            <person name="Matheny P.B."/>
            <person name="Slot J.C."/>
        </authorList>
    </citation>
    <scope>NUCLEOTIDE SEQUENCE [LARGE SCALE GENOMIC DNA]</scope>
    <source>
        <strain evidence="2 3">SRW20</strain>
    </source>
</reference>
<name>A0A409WCZ2_9AGAR</name>
<protein>
    <submittedName>
        <fullName evidence="2">Uncharacterized protein</fullName>
    </submittedName>
</protein>
<sequence length="107" mass="11692">MTSSSSPSLSPSLLSRTSVSTLQVPIVLTSATQPASKASPNHVSVKQAKQKRAEERNAAGKERWQGVTGGGWVDEAEMLNAEREKRCDIDEDGPSTTRWSSSRFEWD</sequence>
<feature type="region of interest" description="Disordered" evidence="1">
    <location>
        <begin position="31"/>
        <end position="69"/>
    </location>
</feature>
<feature type="compositionally biased region" description="Polar residues" evidence="1">
    <location>
        <begin position="94"/>
        <end position="107"/>
    </location>
</feature>
<evidence type="ECO:0000313" key="2">
    <source>
        <dbReference type="EMBL" id="PPQ76320.1"/>
    </source>
</evidence>
<feature type="compositionally biased region" description="Basic and acidic residues" evidence="1">
    <location>
        <begin position="51"/>
        <end position="64"/>
    </location>
</feature>
<evidence type="ECO:0000313" key="3">
    <source>
        <dbReference type="Proteomes" id="UP000284706"/>
    </source>
</evidence>
<evidence type="ECO:0000256" key="1">
    <source>
        <dbReference type="SAM" id="MobiDB-lite"/>
    </source>
</evidence>
<dbReference type="InParanoid" id="A0A409WCZ2"/>
<comment type="caution">
    <text evidence="2">The sequence shown here is derived from an EMBL/GenBank/DDBJ whole genome shotgun (WGS) entry which is preliminary data.</text>
</comment>